<evidence type="ECO:0000256" key="2">
    <source>
        <dbReference type="ARBA" id="ARBA00022692"/>
    </source>
</evidence>
<dbReference type="AlphaFoldDB" id="A0A2M6WB49"/>
<keyword evidence="3 5" id="KW-1133">Transmembrane helix</keyword>
<dbReference type="Pfam" id="PF02535">
    <property type="entry name" value="Zip"/>
    <property type="match status" value="1"/>
</dbReference>
<dbReference type="GO" id="GO:0046873">
    <property type="term" value="F:metal ion transmembrane transporter activity"/>
    <property type="evidence" value="ECO:0007669"/>
    <property type="project" value="InterPro"/>
</dbReference>
<feature type="transmembrane region" description="Helical" evidence="5">
    <location>
        <begin position="6"/>
        <end position="27"/>
    </location>
</feature>
<feature type="transmembrane region" description="Helical" evidence="5">
    <location>
        <begin position="59"/>
        <end position="83"/>
    </location>
</feature>
<dbReference type="GO" id="GO:0016020">
    <property type="term" value="C:membrane"/>
    <property type="evidence" value="ECO:0007669"/>
    <property type="project" value="UniProtKB-SubCell"/>
</dbReference>
<organism evidence="6 7">
    <name type="scientific">Candidatus Kuenenbacteria bacterium CG10_big_fil_rev_8_21_14_0_10_36_11</name>
    <dbReference type="NCBI Taxonomy" id="1974618"/>
    <lineage>
        <taxon>Bacteria</taxon>
        <taxon>Candidatus Kueneniibacteriota</taxon>
    </lineage>
</organism>
<feature type="transmembrane region" description="Helical" evidence="5">
    <location>
        <begin position="228"/>
        <end position="246"/>
    </location>
</feature>
<dbReference type="PANTHER" id="PTHR16950">
    <property type="entry name" value="ZINC TRANSPORTER SLC39A7 HISTIDINE-RICH MEMBRANE PROTEIN KE4"/>
    <property type="match status" value="1"/>
</dbReference>
<sequence>MNNLIHALIAAAVVSLISLAGILALALKENFLRKILIFFISFSAGAMLGSAFFHLLPEALLTGILPAKIFSFTLIGLIIFFVLEKFLRWHHCHDEECEAHQIKHLGHLNLIGDGAHNFIDGLVIMAGFSVNLPLGIAVALSIIFHEIPQEISDFGVLIYAGFSRRKALLYNLISAGLALLGVIGGYLLLKNIDHLNNFLLPFTAGGFIYIAASDLVPELHKENHPGRSIISFIVFLSAIILMMVSGE</sequence>
<evidence type="ECO:0000256" key="1">
    <source>
        <dbReference type="ARBA" id="ARBA00004141"/>
    </source>
</evidence>
<dbReference type="EMBL" id="PFBP01000022">
    <property type="protein sequence ID" value="PIT89905.1"/>
    <property type="molecule type" value="Genomic_DNA"/>
</dbReference>
<evidence type="ECO:0000256" key="4">
    <source>
        <dbReference type="ARBA" id="ARBA00023136"/>
    </source>
</evidence>
<feature type="transmembrane region" description="Helical" evidence="5">
    <location>
        <begin position="34"/>
        <end position="53"/>
    </location>
</feature>
<keyword evidence="4 5" id="KW-0472">Membrane</keyword>
<feature type="transmembrane region" description="Helical" evidence="5">
    <location>
        <begin position="168"/>
        <end position="189"/>
    </location>
</feature>
<dbReference type="PANTHER" id="PTHR16950:SF16">
    <property type="entry name" value="ZINC TRANSPORTER ZIP13"/>
    <property type="match status" value="1"/>
</dbReference>
<evidence type="ECO:0000256" key="5">
    <source>
        <dbReference type="SAM" id="Phobius"/>
    </source>
</evidence>
<protein>
    <submittedName>
        <fullName evidence="6">ZIP family metal transporter</fullName>
    </submittedName>
</protein>
<evidence type="ECO:0000313" key="7">
    <source>
        <dbReference type="Proteomes" id="UP000231464"/>
    </source>
</evidence>
<dbReference type="InterPro" id="IPR003689">
    <property type="entry name" value="ZIP"/>
</dbReference>
<accession>A0A2M6WB49</accession>
<reference evidence="7" key="1">
    <citation type="submission" date="2017-09" db="EMBL/GenBank/DDBJ databases">
        <title>Depth-based differentiation of microbial function through sediment-hosted aquifers and enrichment of novel symbionts in the deep terrestrial subsurface.</title>
        <authorList>
            <person name="Probst A.J."/>
            <person name="Ladd B."/>
            <person name="Jarett J.K."/>
            <person name="Geller-Mcgrath D.E."/>
            <person name="Sieber C.M.K."/>
            <person name="Emerson J.B."/>
            <person name="Anantharaman K."/>
            <person name="Thomas B.C."/>
            <person name="Malmstrom R."/>
            <person name="Stieglmeier M."/>
            <person name="Klingl A."/>
            <person name="Woyke T."/>
            <person name="Ryan C.M."/>
            <person name="Banfield J.F."/>
        </authorList>
    </citation>
    <scope>NUCLEOTIDE SEQUENCE [LARGE SCALE GENOMIC DNA]</scope>
</reference>
<name>A0A2M6WB49_9BACT</name>
<comment type="caution">
    <text evidence="6">The sequence shown here is derived from an EMBL/GenBank/DDBJ whole genome shotgun (WGS) entry which is preliminary data.</text>
</comment>
<feature type="transmembrane region" description="Helical" evidence="5">
    <location>
        <begin position="195"/>
        <end position="216"/>
    </location>
</feature>
<proteinExistence type="predicted"/>
<gene>
    <name evidence="6" type="ORF">COU23_01430</name>
</gene>
<dbReference type="Proteomes" id="UP000231464">
    <property type="component" value="Unassembled WGS sequence"/>
</dbReference>
<evidence type="ECO:0000256" key="3">
    <source>
        <dbReference type="ARBA" id="ARBA00022989"/>
    </source>
</evidence>
<evidence type="ECO:0000313" key="6">
    <source>
        <dbReference type="EMBL" id="PIT89905.1"/>
    </source>
</evidence>
<keyword evidence="2 5" id="KW-0812">Transmembrane</keyword>
<comment type="subcellular location">
    <subcellularLocation>
        <location evidence="1">Membrane</location>
        <topology evidence="1">Multi-pass membrane protein</topology>
    </subcellularLocation>
</comment>